<reference evidence="2 3" key="1">
    <citation type="journal article" date="2018" name="New Phytol.">
        <title>Phylogenomics of Endogonaceae and evolution of mycorrhizas within Mucoromycota.</title>
        <authorList>
            <person name="Chang Y."/>
            <person name="Desiro A."/>
            <person name="Na H."/>
            <person name="Sandor L."/>
            <person name="Lipzen A."/>
            <person name="Clum A."/>
            <person name="Barry K."/>
            <person name="Grigoriev I.V."/>
            <person name="Martin F.M."/>
            <person name="Stajich J.E."/>
            <person name="Smith M.E."/>
            <person name="Bonito G."/>
            <person name="Spatafora J.W."/>
        </authorList>
    </citation>
    <scope>NUCLEOTIDE SEQUENCE [LARGE SCALE GENOMIC DNA]</scope>
    <source>
        <strain evidence="2 3">GMNB39</strain>
    </source>
</reference>
<evidence type="ECO:0000256" key="1">
    <source>
        <dbReference type="SAM" id="MobiDB-lite"/>
    </source>
</evidence>
<organism evidence="2 3">
    <name type="scientific">Jimgerdemannia flammicorona</name>
    <dbReference type="NCBI Taxonomy" id="994334"/>
    <lineage>
        <taxon>Eukaryota</taxon>
        <taxon>Fungi</taxon>
        <taxon>Fungi incertae sedis</taxon>
        <taxon>Mucoromycota</taxon>
        <taxon>Mucoromycotina</taxon>
        <taxon>Endogonomycetes</taxon>
        <taxon>Endogonales</taxon>
        <taxon>Endogonaceae</taxon>
        <taxon>Jimgerdemannia</taxon>
    </lineage>
</organism>
<gene>
    <name evidence="2" type="ORF">BC936DRAFT_145795</name>
</gene>
<name>A0A433D931_9FUNG</name>
<dbReference type="Proteomes" id="UP000268093">
    <property type="component" value="Unassembled WGS sequence"/>
</dbReference>
<dbReference type="AlphaFoldDB" id="A0A433D931"/>
<keyword evidence="3" id="KW-1185">Reference proteome</keyword>
<dbReference type="EMBL" id="RBNI01004593">
    <property type="protein sequence ID" value="RUP47380.1"/>
    <property type="molecule type" value="Genomic_DNA"/>
</dbReference>
<sequence length="164" mass="18591">MTRDLSKTHLSLLFPQTLLTNTMNYYRLYTPIRPTLRPRSEWVLLRSLSNTAVLPTTVGYGDMWDDKDNRPDHGELRGKIPPEQQQHQYQQREAGNTLDSDKVEAGSEEYVSGTFWSGDVGSSGGKHNNILEVVNDDVVERVARERAATDAAHFMLDEGENARQ</sequence>
<comment type="caution">
    <text evidence="2">The sequence shown here is derived from an EMBL/GenBank/DDBJ whole genome shotgun (WGS) entry which is preliminary data.</text>
</comment>
<protein>
    <submittedName>
        <fullName evidence="2">Uncharacterized protein</fullName>
    </submittedName>
</protein>
<evidence type="ECO:0000313" key="3">
    <source>
        <dbReference type="Proteomes" id="UP000268093"/>
    </source>
</evidence>
<accession>A0A433D931</accession>
<feature type="region of interest" description="Disordered" evidence="1">
    <location>
        <begin position="59"/>
        <end position="104"/>
    </location>
</feature>
<feature type="compositionally biased region" description="Basic and acidic residues" evidence="1">
    <location>
        <begin position="64"/>
        <end position="80"/>
    </location>
</feature>
<dbReference type="OrthoDB" id="2322580at2759"/>
<proteinExistence type="predicted"/>
<evidence type="ECO:0000313" key="2">
    <source>
        <dbReference type="EMBL" id="RUP47380.1"/>
    </source>
</evidence>